<dbReference type="Gene3D" id="3.30.450.20">
    <property type="entry name" value="PAS domain"/>
    <property type="match status" value="1"/>
</dbReference>
<feature type="domain" description="PAS" evidence="1">
    <location>
        <begin position="264"/>
        <end position="365"/>
    </location>
</feature>
<reference evidence="2" key="1">
    <citation type="submission" date="2021-01" db="EMBL/GenBank/DDBJ databases">
        <authorList>
            <person name="Corre E."/>
            <person name="Pelletier E."/>
            <person name="Niang G."/>
            <person name="Scheremetjew M."/>
            <person name="Finn R."/>
            <person name="Kale V."/>
            <person name="Holt S."/>
            <person name="Cochrane G."/>
            <person name="Meng A."/>
            <person name="Brown T."/>
            <person name="Cohen L."/>
        </authorList>
    </citation>
    <scope>NUCLEOTIDE SEQUENCE</scope>
    <source>
        <strain evidence="2">MM31A-1</strain>
    </source>
</reference>
<organism evidence="2">
    <name type="scientific">Chaetoceros debilis</name>
    <dbReference type="NCBI Taxonomy" id="122233"/>
    <lineage>
        <taxon>Eukaryota</taxon>
        <taxon>Sar</taxon>
        <taxon>Stramenopiles</taxon>
        <taxon>Ochrophyta</taxon>
        <taxon>Bacillariophyta</taxon>
        <taxon>Coscinodiscophyceae</taxon>
        <taxon>Chaetocerotophycidae</taxon>
        <taxon>Chaetocerotales</taxon>
        <taxon>Chaetocerotaceae</taxon>
        <taxon>Chaetoceros</taxon>
    </lineage>
</organism>
<gene>
    <name evidence="2" type="ORF">CDEB00056_LOCUS5424</name>
</gene>
<dbReference type="AlphaFoldDB" id="A0A7S3PZJ6"/>
<dbReference type="CDD" id="cd00130">
    <property type="entry name" value="PAS"/>
    <property type="match status" value="1"/>
</dbReference>
<proteinExistence type="predicted"/>
<protein>
    <recommendedName>
        <fullName evidence="1">PAS domain-containing protein</fullName>
    </recommendedName>
</protein>
<dbReference type="InterPro" id="IPR035965">
    <property type="entry name" value="PAS-like_dom_sf"/>
</dbReference>
<evidence type="ECO:0000313" key="2">
    <source>
        <dbReference type="EMBL" id="CAE0460583.1"/>
    </source>
</evidence>
<dbReference type="Pfam" id="PF13426">
    <property type="entry name" value="PAS_9"/>
    <property type="match status" value="1"/>
</dbReference>
<dbReference type="EMBL" id="HBIO01007276">
    <property type="protein sequence ID" value="CAE0460583.1"/>
    <property type="molecule type" value="Transcribed_RNA"/>
</dbReference>
<evidence type="ECO:0000259" key="1">
    <source>
        <dbReference type="Pfam" id="PF13426"/>
    </source>
</evidence>
<accession>A0A7S3PZJ6</accession>
<name>A0A7S3PZJ6_9STRA</name>
<dbReference type="InterPro" id="IPR000014">
    <property type="entry name" value="PAS"/>
</dbReference>
<sequence length="395" mass="44691">MSAILGNAARNSAQKFWRGTSTSRSSSTGAAAFVDTTSKSTNSNYNSESKSQGHLECSKQRFVNYMEREEKETHRMNLAYSLAHTMTGNDFENPTFLETSQLSKRQLKQLKNSKHLNSEMKSQQQHHSDFYKKQFLHWVEQNDHKKNDMSYSLSYGMTKSDFNNSEFMTLLSDRQKRQLENANVNTYTDTNTILHDENDIVPHISASIETDFNNPAFMSLVDHLEKRQTHMPSFHNDPLPLNLAEASILNDPRAIVVTKACAPFQIAHVNNSWEQLCGYTLDEIKGQTLACIQGPETEKEDMTDFLGRLLEVGEEKGVDHAANINANMGTVLTNYTKHGRKFYNRLRMGPLTDHGGNVTHFVGVLCEVQDHKEGAAAAIGHNYNDDDGRGNKMRM</sequence>
<dbReference type="NCBIfam" id="TIGR00229">
    <property type="entry name" value="sensory_box"/>
    <property type="match status" value="1"/>
</dbReference>
<dbReference type="SUPFAM" id="SSF55785">
    <property type="entry name" value="PYP-like sensor domain (PAS domain)"/>
    <property type="match status" value="1"/>
</dbReference>